<evidence type="ECO:0000313" key="3">
    <source>
        <dbReference type="Proteomes" id="UP000005801"/>
    </source>
</evidence>
<organism evidence="2 3">
    <name type="scientific">Plesiocystis pacifica SIR-1</name>
    <dbReference type="NCBI Taxonomy" id="391625"/>
    <lineage>
        <taxon>Bacteria</taxon>
        <taxon>Pseudomonadati</taxon>
        <taxon>Myxococcota</taxon>
        <taxon>Polyangia</taxon>
        <taxon>Nannocystales</taxon>
        <taxon>Nannocystaceae</taxon>
        <taxon>Plesiocystis</taxon>
    </lineage>
</organism>
<reference evidence="2 3" key="1">
    <citation type="submission" date="2007-06" db="EMBL/GenBank/DDBJ databases">
        <authorList>
            <person name="Shimkets L."/>
            <person name="Ferriera S."/>
            <person name="Johnson J."/>
            <person name="Kravitz S."/>
            <person name="Beeson K."/>
            <person name="Sutton G."/>
            <person name="Rogers Y.-H."/>
            <person name="Friedman R."/>
            <person name="Frazier M."/>
            <person name="Venter J.C."/>
        </authorList>
    </citation>
    <scope>NUCLEOTIDE SEQUENCE [LARGE SCALE GENOMIC DNA]</scope>
    <source>
        <strain evidence="2 3">SIR-1</strain>
    </source>
</reference>
<sequence>MEFRRLAPALALMLATACGGGSSDESSDAHAETSESDGADTTEPEEGEGEDESGSGPAPVPDNPCWSATLSTPALPRAIGEHDGELFTVSSRAIMAETSGVEGPWTPTAEFDLRSFVPETIGGAPDDLWLSDGFDLVHFDGHGFEPSPLPEHVTRVEVGQDAEGVVWLFMDECQFNCDYLLWRRAGDQWEPLPPLGSNDMEWVAYGVDERWVSRWNWDEGIDIYRQEGEDDWQFFDHLDGPGQEVPSLHADASGLWVAGWNTCGLLGELRLARPPSASEPSEWVEAALPVNIGDCRVRGALHQGQLYFVVPDLGSLYRWDGHSPEPEAVLKLPFADRSWYPGSEVDLLARDGRLLLYDNREGHTLYEFTDEPTPQLEVIHHDAWFDLDVMVGQDLESVFGFGDTTVHEWSSSAQPEAPDDPGAWAVHHAFDYHSPQSLVSTQAGEAWLLERTSDPLVGSFSRLWHLRAGEPLDLSADFPSSHEFELLWGRGDQLWLYGRTEPGYGQYLAAWSREGDAWQVSTTPPLKLPDFIAVTGDDERRYLLDAFGDVHVHGDNEWVLLPPTELTDVHHKQGQLALVDGQLFLRAYQYAQDFPGTPELRTFMVWDGEQWRYVASRWPDAPAYASAMAADGLGGLWALAPAPPLEPEDPEDPESEPPLGAIGEGASLHYFHSGSWQHVESPEPLGEGLLHASPEGVILQERNLEGGHTRVFRWTCD</sequence>
<proteinExistence type="predicted"/>
<dbReference type="Proteomes" id="UP000005801">
    <property type="component" value="Unassembled WGS sequence"/>
</dbReference>
<accession>A6G3Z9</accession>
<evidence type="ECO:0000256" key="1">
    <source>
        <dbReference type="SAM" id="MobiDB-lite"/>
    </source>
</evidence>
<feature type="compositionally biased region" description="Acidic residues" evidence="1">
    <location>
        <begin position="646"/>
        <end position="655"/>
    </location>
</feature>
<feature type="region of interest" description="Disordered" evidence="1">
    <location>
        <begin position="641"/>
        <end position="663"/>
    </location>
</feature>
<feature type="compositionally biased region" description="Acidic residues" evidence="1">
    <location>
        <begin position="34"/>
        <end position="53"/>
    </location>
</feature>
<protein>
    <recommendedName>
        <fullName evidence="4">Lipoprotein</fullName>
    </recommendedName>
</protein>
<keyword evidence="3" id="KW-1185">Reference proteome</keyword>
<name>A6G3Z9_9BACT</name>
<feature type="region of interest" description="Disordered" evidence="1">
    <location>
        <begin position="18"/>
        <end position="69"/>
    </location>
</feature>
<dbReference type="PROSITE" id="PS51257">
    <property type="entry name" value="PROKAR_LIPOPROTEIN"/>
    <property type="match status" value="1"/>
</dbReference>
<dbReference type="SUPFAM" id="SSF82171">
    <property type="entry name" value="DPP6 N-terminal domain-like"/>
    <property type="match status" value="1"/>
</dbReference>
<evidence type="ECO:0008006" key="4">
    <source>
        <dbReference type="Google" id="ProtNLM"/>
    </source>
</evidence>
<comment type="caution">
    <text evidence="2">The sequence shown here is derived from an EMBL/GenBank/DDBJ whole genome shotgun (WGS) entry which is preliminary data.</text>
</comment>
<dbReference type="AlphaFoldDB" id="A6G3Z9"/>
<evidence type="ECO:0000313" key="2">
    <source>
        <dbReference type="EMBL" id="EDM79322.1"/>
    </source>
</evidence>
<dbReference type="EMBL" id="ABCS01000020">
    <property type="protein sequence ID" value="EDM79322.1"/>
    <property type="molecule type" value="Genomic_DNA"/>
</dbReference>
<gene>
    <name evidence="2" type="ORF">PPSIR1_02176</name>
</gene>
<dbReference type="RefSeq" id="WP_006971448.1">
    <property type="nucleotide sequence ID" value="NZ_ABCS01000020.1"/>
</dbReference>